<accession>A0ABT9ADM8</accession>
<dbReference type="CDD" id="cd00838">
    <property type="entry name" value="MPP_superfamily"/>
    <property type="match status" value="1"/>
</dbReference>
<evidence type="ECO:0000259" key="1">
    <source>
        <dbReference type="Pfam" id="PF00149"/>
    </source>
</evidence>
<name>A0ABT9ADM8_9BACT</name>
<comment type="caution">
    <text evidence="2">The sequence shown here is derived from an EMBL/GenBank/DDBJ whole genome shotgun (WGS) entry which is preliminary data.</text>
</comment>
<evidence type="ECO:0000313" key="3">
    <source>
        <dbReference type="Proteomes" id="UP001167796"/>
    </source>
</evidence>
<proteinExistence type="predicted"/>
<protein>
    <submittedName>
        <fullName evidence="2">Metallophosphoesterase</fullName>
    </submittedName>
</protein>
<reference evidence="2" key="1">
    <citation type="submission" date="2023-07" db="EMBL/GenBank/DDBJ databases">
        <authorList>
            <person name="Kim M.K."/>
        </authorList>
    </citation>
    <scope>NUCLEOTIDE SEQUENCE</scope>
    <source>
        <strain evidence="2">M29</strain>
    </source>
</reference>
<dbReference type="RefSeq" id="WP_305012333.1">
    <property type="nucleotide sequence ID" value="NZ_JAUQSX010000007.1"/>
</dbReference>
<feature type="domain" description="Calcineurin-like phosphoesterase" evidence="1">
    <location>
        <begin position="77"/>
        <end position="208"/>
    </location>
</feature>
<evidence type="ECO:0000313" key="2">
    <source>
        <dbReference type="EMBL" id="MDO7847653.1"/>
    </source>
</evidence>
<keyword evidence="3" id="KW-1185">Reference proteome</keyword>
<dbReference type="Pfam" id="PF00149">
    <property type="entry name" value="Metallophos"/>
    <property type="match status" value="1"/>
</dbReference>
<organism evidence="2 3">
    <name type="scientific">Hymenobacter mellowenesis</name>
    <dbReference type="NCBI Taxonomy" id="3063995"/>
    <lineage>
        <taxon>Bacteria</taxon>
        <taxon>Pseudomonadati</taxon>
        <taxon>Bacteroidota</taxon>
        <taxon>Cytophagia</taxon>
        <taxon>Cytophagales</taxon>
        <taxon>Hymenobacteraceae</taxon>
        <taxon>Hymenobacter</taxon>
    </lineage>
</organism>
<dbReference type="InterPro" id="IPR029052">
    <property type="entry name" value="Metallo-depent_PP-like"/>
</dbReference>
<sequence>MRKILSTRYDGLIAHYYFKNPGLGVTQLSDLIQEFEAPMVSKETFDRMVKRWMLSQKEDLTPEQVELETWKAQSGNTLVIGDLHAPFILEGYLDFCQNLSEKYNCDQVIFIGDVIDGAGWNFHERDPDGMGVGHELDAAIAQLTPWYEAFPTAKIMLGNHDLLIARKAKAIGMSQRFVKPLGEILQAPTTWEFMEEYQENGVLYTHGNVGNAFKRAKDSRLSTVQGHLHSEASVNWSVSVKDRLFGMQVGCGIDHEAYAFSYGKPFPRKPVISAGLVLENGSLPFVELMEL</sequence>
<dbReference type="EMBL" id="JAUQSX010000007">
    <property type="protein sequence ID" value="MDO7847653.1"/>
    <property type="molecule type" value="Genomic_DNA"/>
</dbReference>
<gene>
    <name evidence="2" type="ORF">Q5H92_14890</name>
</gene>
<dbReference type="InterPro" id="IPR004843">
    <property type="entry name" value="Calcineurin-like_PHP"/>
</dbReference>
<dbReference type="Proteomes" id="UP001167796">
    <property type="component" value="Unassembled WGS sequence"/>
</dbReference>
<dbReference type="SUPFAM" id="SSF56300">
    <property type="entry name" value="Metallo-dependent phosphatases"/>
    <property type="match status" value="1"/>
</dbReference>